<proteinExistence type="predicted"/>
<comment type="caution">
    <text evidence="1">The sequence shown here is derived from an EMBL/GenBank/DDBJ whole genome shotgun (WGS) entry which is preliminary data.</text>
</comment>
<organism evidence="1 2">
    <name type="scientific">Araneus ventricosus</name>
    <name type="common">Orbweaver spider</name>
    <name type="synonym">Epeira ventricosa</name>
    <dbReference type="NCBI Taxonomy" id="182803"/>
    <lineage>
        <taxon>Eukaryota</taxon>
        <taxon>Metazoa</taxon>
        <taxon>Ecdysozoa</taxon>
        <taxon>Arthropoda</taxon>
        <taxon>Chelicerata</taxon>
        <taxon>Arachnida</taxon>
        <taxon>Araneae</taxon>
        <taxon>Araneomorphae</taxon>
        <taxon>Entelegynae</taxon>
        <taxon>Araneoidea</taxon>
        <taxon>Araneidae</taxon>
        <taxon>Araneus</taxon>
    </lineage>
</organism>
<sequence>MSSRWCGGEALRGEVPYQVSKFDTSLHFLRSDTISNVNDISLSVFKLSCLRSDGLMVRFRDRRVTGFKPDFTAVYVGLVHVKSDVEGQTKVT</sequence>
<protein>
    <submittedName>
        <fullName evidence="1">Uncharacterized protein</fullName>
    </submittedName>
</protein>
<keyword evidence="2" id="KW-1185">Reference proteome</keyword>
<gene>
    <name evidence="1" type="ORF">AVEN_126040_1</name>
</gene>
<reference evidence="1 2" key="1">
    <citation type="journal article" date="2019" name="Sci. Rep.">
        <title>Orb-weaving spider Araneus ventricosus genome elucidates the spidroin gene catalogue.</title>
        <authorList>
            <person name="Kono N."/>
            <person name="Nakamura H."/>
            <person name="Ohtoshi R."/>
            <person name="Moran D.A.P."/>
            <person name="Shinohara A."/>
            <person name="Yoshida Y."/>
            <person name="Fujiwara M."/>
            <person name="Mori M."/>
            <person name="Tomita M."/>
            <person name="Arakawa K."/>
        </authorList>
    </citation>
    <scope>NUCLEOTIDE SEQUENCE [LARGE SCALE GENOMIC DNA]</scope>
</reference>
<dbReference type="AlphaFoldDB" id="A0A4Y2WQJ0"/>
<dbReference type="Proteomes" id="UP000499080">
    <property type="component" value="Unassembled WGS sequence"/>
</dbReference>
<evidence type="ECO:0000313" key="1">
    <source>
        <dbReference type="EMBL" id="GBO38996.1"/>
    </source>
</evidence>
<accession>A0A4Y2WQJ0</accession>
<name>A0A4Y2WQJ0_ARAVE</name>
<evidence type="ECO:0000313" key="2">
    <source>
        <dbReference type="Proteomes" id="UP000499080"/>
    </source>
</evidence>
<dbReference type="EMBL" id="BGPR01063868">
    <property type="protein sequence ID" value="GBO38996.1"/>
    <property type="molecule type" value="Genomic_DNA"/>
</dbReference>